<feature type="chain" id="PRO_5005492043" evidence="1">
    <location>
        <begin position="25"/>
        <end position="466"/>
    </location>
</feature>
<dbReference type="InterPro" id="IPR009003">
    <property type="entry name" value="Peptidase_S1_PA"/>
</dbReference>
<feature type="signal peptide" evidence="1">
    <location>
        <begin position="1"/>
        <end position="24"/>
    </location>
</feature>
<gene>
    <name evidence="2" type="ORF">XTPLMG730_0129</name>
</gene>
<organism evidence="2 3">
    <name type="scientific">Xanthomonas graminis pv. phlei</name>
    <dbReference type="NCBI Taxonomy" id="487906"/>
    <lineage>
        <taxon>Bacteria</taxon>
        <taxon>Pseudomonadati</taxon>
        <taxon>Pseudomonadota</taxon>
        <taxon>Gammaproteobacteria</taxon>
        <taxon>Lysobacterales</taxon>
        <taxon>Lysobacteraceae</taxon>
        <taxon>Xanthomonas</taxon>
        <taxon>Xanthomonas translucens group</taxon>
        <taxon>Xanthomonas graminis</taxon>
    </lineage>
</organism>
<evidence type="ECO:0000256" key="1">
    <source>
        <dbReference type="SAM" id="SignalP"/>
    </source>
</evidence>
<dbReference type="InterPro" id="IPR043504">
    <property type="entry name" value="Peptidase_S1_PA_chymotrypsin"/>
</dbReference>
<evidence type="ECO:0000313" key="2">
    <source>
        <dbReference type="EMBL" id="CTP82607.1"/>
    </source>
</evidence>
<name>A0A0K2ZD68_9XANT</name>
<accession>A0A0K2ZD68</accession>
<keyword evidence="1" id="KW-0732">Signal</keyword>
<reference evidence="2 3" key="1">
    <citation type="submission" date="2015-07" db="EMBL/GenBank/DDBJ databases">
        <authorList>
            <person name="Noorani M."/>
        </authorList>
    </citation>
    <scope>NUCLEOTIDE SEQUENCE [LARGE SCALE GENOMIC DNA]</scope>
    <source>
        <strain evidence="2">LMG730</strain>
    </source>
</reference>
<dbReference type="PANTHER" id="PTHR36234:SF5">
    <property type="entry name" value="LYSYL ENDOPEPTIDASE"/>
    <property type="match status" value="1"/>
</dbReference>
<dbReference type="SUPFAM" id="SSF50494">
    <property type="entry name" value="Trypsin-like serine proteases"/>
    <property type="match status" value="1"/>
</dbReference>
<dbReference type="RefSeq" id="WP_053836793.1">
    <property type="nucleotide sequence ID" value="NZ_CP076251.1"/>
</dbReference>
<evidence type="ECO:0000313" key="3">
    <source>
        <dbReference type="Proteomes" id="UP000045978"/>
    </source>
</evidence>
<dbReference type="AlphaFoldDB" id="A0A0K2ZD68"/>
<dbReference type="Gene3D" id="2.40.10.10">
    <property type="entry name" value="Trypsin-like serine proteases"/>
    <property type="match status" value="2"/>
</dbReference>
<proteinExistence type="predicted"/>
<dbReference type="EMBL" id="CXOJ01000002">
    <property type="protein sequence ID" value="CTP82607.1"/>
    <property type="molecule type" value="Genomic_DNA"/>
</dbReference>
<dbReference type="PANTHER" id="PTHR36234">
    <property type="entry name" value="LYSYL ENDOPEPTIDASE"/>
    <property type="match status" value="1"/>
</dbReference>
<dbReference type="Pfam" id="PF13365">
    <property type="entry name" value="Trypsin_2"/>
    <property type="match status" value="1"/>
</dbReference>
<sequence length="466" mass="48431">MHRKNVLSLALLAGISGLVPVAMAAHPPAAEMGSAPVEARPSAAALGGAELRSLASGSAHAPRLIELGAPDSTQAATMKQLRGQQVKHGQPLQIGFSRAIAKPAIDLRRLSWHSLPNGARVTSFEIASTGAAALRAALQLSGSGAQPGDPGKATLRFAGDDGRVFEQRGADFAGSAPGWSAAVSGARMVVEIELPAGQYPQGFALKIPQLSHMDINPVASEDVMRPMIGESDSCEHDIVCRANPSSGFTSAAKSVALMLFSKSDGSYLCTGTLLNNSNAPKKYLFWTAAHCISNQTEADTLQTYWFYDATSCNGSTVSASAATLNGGAYLRHADISRDTALLELKTAPPSGAFYAGWSSSPIGSTGTAIEGIHHPAGDVKKYSLGSVSALSSSYLGHSPLYQVVWNSGVTEPGSSGSGLFTVDSSGAYQLRGDLLGGDSYCSAPSVPDYYSRFSDVYSTIQPYLSP</sequence>
<protein>
    <submittedName>
        <fullName evidence="2">Endoproteinase</fullName>
    </submittedName>
</protein>
<dbReference type="Proteomes" id="UP000045978">
    <property type="component" value="Unassembled WGS sequence"/>
</dbReference>